<reference evidence="3" key="1">
    <citation type="submission" date="2022-11" db="UniProtKB">
        <authorList>
            <consortium name="WormBaseParasite"/>
        </authorList>
    </citation>
    <scope>IDENTIFICATION</scope>
</reference>
<protein>
    <submittedName>
        <fullName evidence="3">Uncharacterized protein</fullName>
    </submittedName>
</protein>
<dbReference type="Proteomes" id="UP000887565">
    <property type="component" value="Unplaced"/>
</dbReference>
<evidence type="ECO:0000313" key="2">
    <source>
        <dbReference type="Proteomes" id="UP000887565"/>
    </source>
</evidence>
<dbReference type="WBParaSite" id="nRc.2.0.1.t32872-RA">
    <property type="protein sequence ID" value="nRc.2.0.1.t32872-RA"/>
    <property type="gene ID" value="nRc.2.0.1.g32872"/>
</dbReference>
<feature type="region of interest" description="Disordered" evidence="1">
    <location>
        <begin position="1"/>
        <end position="47"/>
    </location>
</feature>
<accession>A0A915K3T2</accession>
<name>A0A915K3T2_ROMCU</name>
<proteinExistence type="predicted"/>
<keyword evidence="2" id="KW-1185">Reference proteome</keyword>
<sequence length="171" mass="20086">MQSSRNSFQEKRTKDSPFSSPMRQKREAVTMGMRGTCSTKHKGLSSRRSFHIPERTGQKRLWGLAAKSLYIFAGDRRLYFKRQHSRGLSVKHDGLFSSGSEWLPFDLFLFWNPRPSKDVFLLIEDQNFMYRRCNGNETTMTGYGHREVFTAAIPPFIDLFEEQFFDPFYCI</sequence>
<organism evidence="2 3">
    <name type="scientific">Romanomermis culicivorax</name>
    <name type="common">Nematode worm</name>
    <dbReference type="NCBI Taxonomy" id="13658"/>
    <lineage>
        <taxon>Eukaryota</taxon>
        <taxon>Metazoa</taxon>
        <taxon>Ecdysozoa</taxon>
        <taxon>Nematoda</taxon>
        <taxon>Enoplea</taxon>
        <taxon>Dorylaimia</taxon>
        <taxon>Mermithida</taxon>
        <taxon>Mermithoidea</taxon>
        <taxon>Mermithidae</taxon>
        <taxon>Romanomermis</taxon>
    </lineage>
</organism>
<evidence type="ECO:0000313" key="3">
    <source>
        <dbReference type="WBParaSite" id="nRc.2.0.1.t32872-RA"/>
    </source>
</evidence>
<dbReference type="AlphaFoldDB" id="A0A915K3T2"/>
<evidence type="ECO:0000256" key="1">
    <source>
        <dbReference type="SAM" id="MobiDB-lite"/>
    </source>
</evidence>